<dbReference type="Proteomes" id="UP000015102">
    <property type="component" value="Unassembled WGS sequence"/>
</dbReference>
<evidence type="ECO:0000313" key="2">
    <source>
        <dbReference type="Proteomes" id="UP000015102"/>
    </source>
</evidence>
<dbReference type="Gene3D" id="1.10.238.270">
    <property type="match status" value="1"/>
</dbReference>
<dbReference type="EnsemblMetazoa" id="MESCA002841-RA">
    <property type="protein sequence ID" value="MESCA002841-PA"/>
    <property type="gene ID" value="MESCA002841"/>
</dbReference>
<dbReference type="InterPro" id="IPR036728">
    <property type="entry name" value="PBP_GOBP_sf"/>
</dbReference>
<evidence type="ECO:0000313" key="1">
    <source>
        <dbReference type="EnsemblMetazoa" id="MESCA002841-PA"/>
    </source>
</evidence>
<keyword evidence="2" id="KW-1185">Reference proteome</keyword>
<dbReference type="SUPFAM" id="SSF47565">
    <property type="entry name" value="Insect pheromone/odorant-binding proteins"/>
    <property type="match status" value="1"/>
</dbReference>
<dbReference type="HOGENOM" id="CLU_1847400_0_0_1"/>
<reference evidence="2" key="1">
    <citation type="submission" date="2013-02" db="EMBL/GenBank/DDBJ databases">
        <authorList>
            <person name="Hughes D."/>
        </authorList>
    </citation>
    <scope>NUCLEOTIDE SEQUENCE</scope>
    <source>
        <strain>Durham</strain>
        <strain evidence="2">NC isolate 2 -- Noor lab</strain>
    </source>
</reference>
<dbReference type="Pfam" id="PF01395">
    <property type="entry name" value="PBP_GOBP"/>
    <property type="match status" value="1"/>
</dbReference>
<protein>
    <submittedName>
        <fullName evidence="1">Uncharacterized protein</fullName>
    </submittedName>
</protein>
<dbReference type="InterPro" id="IPR006170">
    <property type="entry name" value="PBP/GOBP"/>
</dbReference>
<dbReference type="GO" id="GO:0005549">
    <property type="term" value="F:odorant binding"/>
    <property type="evidence" value="ECO:0007669"/>
    <property type="project" value="InterPro"/>
</dbReference>
<organism evidence="1 2">
    <name type="scientific">Megaselia scalaris</name>
    <name type="common">Humpbacked fly</name>
    <name type="synonym">Phora scalaris</name>
    <dbReference type="NCBI Taxonomy" id="36166"/>
    <lineage>
        <taxon>Eukaryota</taxon>
        <taxon>Metazoa</taxon>
        <taxon>Ecdysozoa</taxon>
        <taxon>Arthropoda</taxon>
        <taxon>Hexapoda</taxon>
        <taxon>Insecta</taxon>
        <taxon>Pterygota</taxon>
        <taxon>Neoptera</taxon>
        <taxon>Endopterygota</taxon>
        <taxon>Diptera</taxon>
        <taxon>Brachycera</taxon>
        <taxon>Muscomorpha</taxon>
        <taxon>Platypezoidea</taxon>
        <taxon>Phoridae</taxon>
        <taxon>Megaseliini</taxon>
        <taxon>Megaselia</taxon>
    </lineage>
</organism>
<dbReference type="AlphaFoldDB" id="T1GHE5"/>
<dbReference type="EMBL" id="CAQQ02033126">
    <property type="status" value="NOT_ANNOTATED_CDS"/>
    <property type="molecule type" value="Genomic_DNA"/>
</dbReference>
<accession>T1GHE5</accession>
<sequence>MFDYLDDIGTHGDDWFYYGVLQVKVVRGPSFSDCCDDRIYTEEAHSAVHGLYVKCKEENGDEASSCIHTCVFRNLGFYSDNGIDYTAMKQMLGPSSMIGEPNDWKKTGIEKWIDECSRAAQGGQECSQDVKDLTQCFWMKVFTNCPSYNAANC</sequence>
<reference evidence="1" key="2">
    <citation type="submission" date="2015-06" db="UniProtKB">
        <authorList>
            <consortium name="EnsemblMetazoa"/>
        </authorList>
    </citation>
    <scope>IDENTIFICATION</scope>
</reference>
<name>T1GHE5_MEGSC</name>
<proteinExistence type="predicted"/>